<reference evidence="4 5" key="1">
    <citation type="submission" date="2020-06" db="EMBL/GenBank/DDBJ databases">
        <authorList>
            <consortium name="Wellcome Sanger Institute Data Sharing"/>
        </authorList>
    </citation>
    <scope>NUCLEOTIDE SEQUENCE [LARGE SCALE GENOMIC DNA]</scope>
</reference>
<evidence type="ECO:0000256" key="1">
    <source>
        <dbReference type="ARBA" id="ARBA00010283"/>
    </source>
</evidence>
<protein>
    <recommendedName>
        <fullName evidence="3">XLR/SYCP3/FAM9 domain-containing protein</fullName>
    </recommendedName>
</protein>
<comment type="similarity">
    <text evidence="1">Belongs to the XLR/SYCP3 family.</text>
</comment>
<dbReference type="InterPro" id="IPR006888">
    <property type="entry name" value="XLR/SYCP3/FAM9_dom"/>
</dbReference>
<dbReference type="Pfam" id="PF04803">
    <property type="entry name" value="Cor1"/>
    <property type="match status" value="1"/>
</dbReference>
<dbReference type="Proteomes" id="UP000694580">
    <property type="component" value="Chromosome 12"/>
</dbReference>
<dbReference type="Ensembl" id="ENSDCDT00010034176.1">
    <property type="protein sequence ID" value="ENSDCDP00010027678.1"/>
    <property type="gene ID" value="ENSDCDG00010017450.1"/>
</dbReference>
<dbReference type="AlphaFoldDB" id="A0AAY4C3L1"/>
<organism evidence="4 5">
    <name type="scientific">Denticeps clupeoides</name>
    <name type="common">denticle herring</name>
    <dbReference type="NCBI Taxonomy" id="299321"/>
    <lineage>
        <taxon>Eukaryota</taxon>
        <taxon>Metazoa</taxon>
        <taxon>Chordata</taxon>
        <taxon>Craniata</taxon>
        <taxon>Vertebrata</taxon>
        <taxon>Euteleostomi</taxon>
        <taxon>Actinopterygii</taxon>
        <taxon>Neopterygii</taxon>
        <taxon>Teleostei</taxon>
        <taxon>Clupei</taxon>
        <taxon>Clupeiformes</taxon>
        <taxon>Denticipitoidei</taxon>
        <taxon>Denticipitidae</taxon>
        <taxon>Denticeps</taxon>
    </lineage>
</organism>
<dbReference type="PANTHER" id="PTHR19368">
    <property type="entry name" value="XLR/SCP3/FAM9"/>
    <property type="match status" value="1"/>
</dbReference>
<feature type="coiled-coil region" evidence="2">
    <location>
        <begin position="134"/>
        <end position="176"/>
    </location>
</feature>
<evidence type="ECO:0000313" key="5">
    <source>
        <dbReference type="Proteomes" id="UP000694580"/>
    </source>
</evidence>
<dbReference type="GeneTree" id="ENSGT00390000000062"/>
<dbReference type="GO" id="GO:0000795">
    <property type="term" value="C:synaptonemal complex"/>
    <property type="evidence" value="ECO:0007669"/>
    <property type="project" value="TreeGrafter"/>
</dbReference>
<accession>A0AAY4C3L1</accession>
<gene>
    <name evidence="4" type="primary">SYCP3</name>
</gene>
<reference evidence="4" key="2">
    <citation type="submission" date="2025-08" db="UniProtKB">
        <authorList>
            <consortium name="Ensembl"/>
        </authorList>
    </citation>
    <scope>IDENTIFICATION</scope>
</reference>
<dbReference type="InterPro" id="IPR051443">
    <property type="entry name" value="XLR/SYCP3"/>
</dbReference>
<keyword evidence="5" id="KW-1185">Reference proteome</keyword>
<dbReference type="PANTHER" id="PTHR19368:SF15">
    <property type="entry name" value="XLR_SYCP3_FAM9 DOMAIN-CONTAINING PROTEIN"/>
    <property type="match status" value="1"/>
</dbReference>
<keyword evidence="2" id="KW-0175">Coiled coil</keyword>
<reference evidence="4" key="3">
    <citation type="submission" date="2025-09" db="UniProtKB">
        <authorList>
            <consortium name="Ensembl"/>
        </authorList>
    </citation>
    <scope>IDENTIFICATION</scope>
</reference>
<dbReference type="GO" id="GO:0051321">
    <property type="term" value="P:meiotic cell cycle"/>
    <property type="evidence" value="ECO:0007669"/>
    <property type="project" value="TreeGrafter"/>
</dbReference>
<feature type="domain" description="XLR/SYCP3/FAM9" evidence="3">
    <location>
        <begin position="46"/>
        <end position="176"/>
    </location>
</feature>
<dbReference type="GO" id="GO:0007286">
    <property type="term" value="P:spermatid development"/>
    <property type="evidence" value="ECO:0007669"/>
    <property type="project" value="TreeGrafter"/>
</dbReference>
<evidence type="ECO:0000313" key="4">
    <source>
        <dbReference type="Ensembl" id="ENSDCDP00010027678.1"/>
    </source>
</evidence>
<name>A0AAY4C3L1_9TELE</name>
<evidence type="ECO:0000259" key="3">
    <source>
        <dbReference type="Pfam" id="PF04803"/>
    </source>
</evidence>
<sequence>MSRKNVFLGQTGETASTGRRKRCVDVTSGEDLKSIMGAFGVDLSGALLAKRKRFQTFSSTSVKACRQKVARVLQSQQKARSMCTEEFSAQLDAVYHQWQSDVQTSREQGEKLKAMFQHQQKMFQHMRAAQGQRLKSLKCLLDQYIQQLGEFERTHSQEQEAVLSELRQEMVQLHEKLLLSTVGRTATPNTSRRHYGINGLFYYILLLFSATARDGISSQVPAVNAVING</sequence>
<proteinExistence type="inferred from homology"/>
<evidence type="ECO:0000256" key="2">
    <source>
        <dbReference type="SAM" id="Coils"/>
    </source>
</evidence>